<dbReference type="InterPro" id="IPR002078">
    <property type="entry name" value="Sigma_54_int"/>
</dbReference>
<dbReference type="Pfam" id="PF25601">
    <property type="entry name" value="AAA_lid_14"/>
    <property type="match status" value="1"/>
</dbReference>
<dbReference type="Gene3D" id="1.10.10.60">
    <property type="entry name" value="Homeodomain-like"/>
    <property type="match status" value="1"/>
</dbReference>
<dbReference type="Gene3D" id="3.30.450.40">
    <property type="match status" value="1"/>
</dbReference>
<dbReference type="InterPro" id="IPR009057">
    <property type="entry name" value="Homeodomain-like_sf"/>
</dbReference>
<dbReference type="PANTHER" id="PTHR32071">
    <property type="entry name" value="TRANSCRIPTIONAL REGULATORY PROTEIN"/>
    <property type="match status" value="1"/>
</dbReference>
<proteinExistence type="predicted"/>
<keyword evidence="6" id="KW-1185">Reference proteome</keyword>
<keyword evidence="1" id="KW-0547">Nucleotide-binding</keyword>
<dbReference type="GO" id="GO:0006355">
    <property type="term" value="P:regulation of DNA-templated transcription"/>
    <property type="evidence" value="ECO:0007669"/>
    <property type="project" value="InterPro"/>
</dbReference>
<evidence type="ECO:0000256" key="3">
    <source>
        <dbReference type="ARBA" id="ARBA00023125"/>
    </source>
</evidence>
<dbReference type="Gene3D" id="3.40.50.300">
    <property type="entry name" value="P-loop containing nucleotide triphosphate hydrolases"/>
    <property type="match status" value="1"/>
</dbReference>
<dbReference type="PANTHER" id="PTHR32071:SF117">
    <property type="entry name" value="PTS-DEPENDENT DIHYDROXYACETONE KINASE OPERON REGULATORY PROTEIN-RELATED"/>
    <property type="match status" value="1"/>
</dbReference>
<dbReference type="EMBL" id="LS483470">
    <property type="protein sequence ID" value="SQI43288.1"/>
    <property type="molecule type" value="Genomic_DNA"/>
</dbReference>
<dbReference type="PROSITE" id="PS50045">
    <property type="entry name" value="SIGMA54_INTERACT_4"/>
    <property type="match status" value="1"/>
</dbReference>
<dbReference type="OrthoDB" id="5496274at2"/>
<dbReference type="KEGG" id="lri:NCTC12151_02945"/>
<dbReference type="RefSeq" id="WP_111741312.1">
    <property type="nucleotide sequence ID" value="NZ_LR698987.1"/>
</dbReference>
<evidence type="ECO:0000259" key="4">
    <source>
        <dbReference type="PROSITE" id="PS50045"/>
    </source>
</evidence>
<dbReference type="AlphaFoldDB" id="A0A2X4V506"/>
<keyword evidence="2" id="KW-0067">ATP-binding</keyword>
<protein>
    <submittedName>
        <fullName evidence="5">Formate hydrogenlyase transcriptional activator</fullName>
    </submittedName>
</protein>
<dbReference type="InterPro" id="IPR029016">
    <property type="entry name" value="GAF-like_dom_sf"/>
</dbReference>
<accession>A0A2X4V506</accession>
<dbReference type="GO" id="GO:0003677">
    <property type="term" value="F:DNA binding"/>
    <property type="evidence" value="ECO:0007669"/>
    <property type="project" value="UniProtKB-KW"/>
</dbReference>
<dbReference type="InterPro" id="IPR027417">
    <property type="entry name" value="P-loop_NTPase"/>
</dbReference>
<dbReference type="GO" id="GO:0005524">
    <property type="term" value="F:ATP binding"/>
    <property type="evidence" value="ECO:0007669"/>
    <property type="project" value="UniProtKB-KW"/>
</dbReference>
<dbReference type="Gene3D" id="1.10.8.60">
    <property type="match status" value="1"/>
</dbReference>
<sequence length="485" mass="54590">MREALCSTLHLEKAIAACIEAAPDNFPIDGIFLNYYRDDIQSMQFLALATRKRSRAKLNVLSIPVHVLSKFIVRENFTTTILNRLSDDPLTEFVIKHHFRKVKSAIVMRLKMDDVRLGAVIFFSYRTNAFSTPHAELAESLRGPFSLLASRALSQLKIISEETLRANYTHRPSVQQDSLPPGIIATQKSPMASLFTRLPGIAKSQRVIIIQGEKGTGKTLLAHHLYRHSDRMQKPLAVLYAETLTLFIHQKDLPPNSHTLTPQALTDGTLFTLAGNGTLLIENAESLPEALFYELMKSIRIHKEKGWDSSVTITRTLPERRRIDPEALLGCEHCGGLYCFSVTLLPLRQRREDIPELVTYYLLQLSQSSQHRPPLLSVRFQQSLLHHDWPGNVTELIARLEKALLTGSADVLDVKPQEYDLKDDSGLSVVLPLDEVVRRHIIGTLRQTNGKISGEGGAAEMLQVNSNTLYSKMKKLGITRETYTQ</sequence>
<keyword evidence="3" id="KW-0238">DNA-binding</keyword>
<gene>
    <name evidence="5" type="primary">fhlA_1</name>
    <name evidence="5" type="ORF">NCTC12151_02945</name>
</gene>
<evidence type="ECO:0000256" key="1">
    <source>
        <dbReference type="ARBA" id="ARBA00022741"/>
    </source>
</evidence>
<name>A0A2X4V506_9GAMM</name>
<dbReference type="Pfam" id="PF00158">
    <property type="entry name" value="Sigma54_activat"/>
    <property type="match status" value="1"/>
</dbReference>
<dbReference type="InterPro" id="IPR058031">
    <property type="entry name" value="AAA_lid_NorR"/>
</dbReference>
<dbReference type="GO" id="GO:0016829">
    <property type="term" value="F:lyase activity"/>
    <property type="evidence" value="ECO:0007669"/>
    <property type="project" value="UniProtKB-KW"/>
</dbReference>
<dbReference type="SUPFAM" id="SSF52540">
    <property type="entry name" value="P-loop containing nucleoside triphosphate hydrolases"/>
    <property type="match status" value="1"/>
</dbReference>
<evidence type="ECO:0000256" key="2">
    <source>
        <dbReference type="ARBA" id="ARBA00022840"/>
    </source>
</evidence>
<feature type="domain" description="Sigma-54 factor interaction" evidence="4">
    <location>
        <begin position="184"/>
        <end position="405"/>
    </location>
</feature>
<evidence type="ECO:0000313" key="6">
    <source>
        <dbReference type="Proteomes" id="UP000249005"/>
    </source>
</evidence>
<keyword evidence="5" id="KW-0456">Lyase</keyword>
<dbReference type="Proteomes" id="UP000249005">
    <property type="component" value="Chromosome 1"/>
</dbReference>
<dbReference type="SUPFAM" id="SSF46689">
    <property type="entry name" value="Homeodomain-like"/>
    <property type="match status" value="1"/>
</dbReference>
<organism evidence="5 6">
    <name type="scientific">Leminorella richardii</name>
    <dbReference type="NCBI Taxonomy" id="158841"/>
    <lineage>
        <taxon>Bacteria</taxon>
        <taxon>Pseudomonadati</taxon>
        <taxon>Pseudomonadota</taxon>
        <taxon>Gammaproteobacteria</taxon>
        <taxon>Enterobacterales</taxon>
        <taxon>Budviciaceae</taxon>
        <taxon>Leminorella</taxon>
    </lineage>
</organism>
<reference evidence="5 6" key="1">
    <citation type="submission" date="2018-06" db="EMBL/GenBank/DDBJ databases">
        <authorList>
            <consortium name="Pathogen Informatics"/>
            <person name="Doyle S."/>
        </authorList>
    </citation>
    <scope>NUCLEOTIDE SEQUENCE [LARGE SCALE GENOMIC DNA]</scope>
    <source>
        <strain evidence="5 6">NCTC12151</strain>
    </source>
</reference>
<evidence type="ECO:0000313" key="5">
    <source>
        <dbReference type="EMBL" id="SQI43288.1"/>
    </source>
</evidence>